<evidence type="ECO:0000313" key="3">
    <source>
        <dbReference type="Proteomes" id="UP001151002"/>
    </source>
</evidence>
<keyword evidence="3" id="KW-1185">Reference proteome</keyword>
<proteinExistence type="predicted"/>
<organism evidence="2 3">
    <name type="scientific">Paractinoplanes pyxinae</name>
    <dbReference type="NCBI Taxonomy" id="2997416"/>
    <lineage>
        <taxon>Bacteria</taxon>
        <taxon>Bacillati</taxon>
        <taxon>Actinomycetota</taxon>
        <taxon>Actinomycetes</taxon>
        <taxon>Micromonosporales</taxon>
        <taxon>Micromonosporaceae</taxon>
        <taxon>Paractinoplanes</taxon>
    </lineage>
</organism>
<sequence>MTTDREVHPCDRFDWEGIVLSCRWSGLIGGTGRPGTTRKQTRGGIAGPTFKAVALVYATHANPDGSRVFPSDARVAVLSEVGMATVKAIRQKLIELGLLTPDGREGRAPRYRLTMPSDLFEHVEFWSPAQITETAKAMRDRRRGPRGSSSTDVDNE</sequence>
<evidence type="ECO:0000313" key="2">
    <source>
        <dbReference type="EMBL" id="MCY1141708.1"/>
    </source>
</evidence>
<gene>
    <name evidence="2" type="ORF">OWR29_27235</name>
</gene>
<accession>A0ABT4B5D6</accession>
<dbReference type="RefSeq" id="WP_267566113.1">
    <property type="nucleotide sequence ID" value="NZ_JAPNTZ010000010.1"/>
</dbReference>
<comment type="caution">
    <text evidence="2">The sequence shown here is derived from an EMBL/GenBank/DDBJ whole genome shotgun (WGS) entry which is preliminary data.</text>
</comment>
<feature type="region of interest" description="Disordered" evidence="1">
    <location>
        <begin position="135"/>
        <end position="156"/>
    </location>
</feature>
<dbReference type="EMBL" id="JAPNTZ010000010">
    <property type="protein sequence ID" value="MCY1141708.1"/>
    <property type="molecule type" value="Genomic_DNA"/>
</dbReference>
<reference evidence="2" key="1">
    <citation type="submission" date="2022-11" db="EMBL/GenBank/DDBJ databases">
        <authorList>
            <person name="Somphong A."/>
            <person name="Phongsopitanun W."/>
        </authorList>
    </citation>
    <scope>NUCLEOTIDE SEQUENCE</scope>
    <source>
        <strain evidence="2">Pm04-4</strain>
    </source>
</reference>
<evidence type="ECO:0000256" key="1">
    <source>
        <dbReference type="SAM" id="MobiDB-lite"/>
    </source>
</evidence>
<protein>
    <recommendedName>
        <fullName evidence="4">Helix-turn-helix domain-containing protein</fullName>
    </recommendedName>
</protein>
<dbReference type="Proteomes" id="UP001151002">
    <property type="component" value="Unassembled WGS sequence"/>
</dbReference>
<name>A0ABT4B5D6_9ACTN</name>
<evidence type="ECO:0008006" key="4">
    <source>
        <dbReference type="Google" id="ProtNLM"/>
    </source>
</evidence>